<name>X1EEI7_9ZZZZ</name>
<evidence type="ECO:0000259" key="1">
    <source>
        <dbReference type="Pfam" id="PF16363"/>
    </source>
</evidence>
<comment type="caution">
    <text evidence="2">The sequence shown here is derived from an EMBL/GenBank/DDBJ whole genome shotgun (WGS) entry which is preliminary data.</text>
</comment>
<dbReference type="Pfam" id="PF16363">
    <property type="entry name" value="GDP_Man_Dehyd"/>
    <property type="match status" value="1"/>
</dbReference>
<dbReference type="EMBL" id="BART01034202">
    <property type="protein sequence ID" value="GAH15544.1"/>
    <property type="molecule type" value="Genomic_DNA"/>
</dbReference>
<dbReference type="AlphaFoldDB" id="X1EEI7"/>
<dbReference type="SUPFAM" id="SSF51735">
    <property type="entry name" value="NAD(P)-binding Rossmann-fold domains"/>
    <property type="match status" value="1"/>
</dbReference>
<sequence length="41" mass="4841">DLLVGDSSKAEKKLGWKTKVSFNELVKIMVEYDYNYLKKQM</sequence>
<accession>X1EEI7</accession>
<organism evidence="2">
    <name type="scientific">marine sediment metagenome</name>
    <dbReference type="NCBI Taxonomy" id="412755"/>
    <lineage>
        <taxon>unclassified sequences</taxon>
        <taxon>metagenomes</taxon>
        <taxon>ecological metagenomes</taxon>
    </lineage>
</organism>
<dbReference type="InterPro" id="IPR036291">
    <property type="entry name" value="NAD(P)-bd_dom_sf"/>
</dbReference>
<dbReference type="Gene3D" id="3.40.50.720">
    <property type="entry name" value="NAD(P)-binding Rossmann-like Domain"/>
    <property type="match status" value="1"/>
</dbReference>
<gene>
    <name evidence="2" type="ORF">S01H4_58537</name>
</gene>
<feature type="non-terminal residue" evidence="2">
    <location>
        <position position="1"/>
    </location>
</feature>
<reference evidence="2" key="1">
    <citation type="journal article" date="2014" name="Front. Microbiol.">
        <title>High frequency of phylogenetically diverse reductive dehalogenase-homologous genes in deep subseafloor sedimentary metagenomes.</title>
        <authorList>
            <person name="Kawai M."/>
            <person name="Futagami T."/>
            <person name="Toyoda A."/>
            <person name="Takaki Y."/>
            <person name="Nishi S."/>
            <person name="Hori S."/>
            <person name="Arai W."/>
            <person name="Tsubouchi T."/>
            <person name="Morono Y."/>
            <person name="Uchiyama I."/>
            <person name="Ito T."/>
            <person name="Fujiyama A."/>
            <person name="Inagaki F."/>
            <person name="Takami H."/>
        </authorList>
    </citation>
    <scope>NUCLEOTIDE SEQUENCE</scope>
    <source>
        <strain evidence="2">Expedition CK06-06</strain>
    </source>
</reference>
<dbReference type="Gene3D" id="3.90.25.10">
    <property type="entry name" value="UDP-galactose 4-epimerase, domain 1"/>
    <property type="match status" value="1"/>
</dbReference>
<dbReference type="InterPro" id="IPR016040">
    <property type="entry name" value="NAD(P)-bd_dom"/>
</dbReference>
<feature type="domain" description="NAD(P)-binding" evidence="1">
    <location>
        <begin position="1"/>
        <end position="29"/>
    </location>
</feature>
<protein>
    <recommendedName>
        <fullName evidence="1">NAD(P)-binding domain-containing protein</fullName>
    </recommendedName>
</protein>
<evidence type="ECO:0000313" key="2">
    <source>
        <dbReference type="EMBL" id="GAH15544.1"/>
    </source>
</evidence>
<proteinExistence type="predicted"/>